<organism evidence="2 3">
    <name type="scientific">Porites lobata</name>
    <dbReference type="NCBI Taxonomy" id="104759"/>
    <lineage>
        <taxon>Eukaryota</taxon>
        <taxon>Metazoa</taxon>
        <taxon>Cnidaria</taxon>
        <taxon>Anthozoa</taxon>
        <taxon>Hexacorallia</taxon>
        <taxon>Scleractinia</taxon>
        <taxon>Fungiina</taxon>
        <taxon>Poritidae</taxon>
        <taxon>Porites</taxon>
    </lineage>
</organism>
<feature type="region of interest" description="Disordered" evidence="1">
    <location>
        <begin position="183"/>
        <end position="202"/>
    </location>
</feature>
<feature type="region of interest" description="Disordered" evidence="1">
    <location>
        <begin position="154"/>
        <end position="178"/>
    </location>
</feature>
<evidence type="ECO:0000313" key="2">
    <source>
        <dbReference type="EMBL" id="CAH3159314.1"/>
    </source>
</evidence>
<dbReference type="EMBL" id="CALNXK010000113">
    <property type="protein sequence ID" value="CAH3159314.1"/>
    <property type="molecule type" value="Genomic_DNA"/>
</dbReference>
<dbReference type="Proteomes" id="UP001159405">
    <property type="component" value="Unassembled WGS sequence"/>
</dbReference>
<feature type="region of interest" description="Disordered" evidence="1">
    <location>
        <begin position="92"/>
        <end position="131"/>
    </location>
</feature>
<gene>
    <name evidence="2" type="ORF">PLOB_00003616</name>
</gene>
<reference evidence="2 3" key="1">
    <citation type="submission" date="2022-05" db="EMBL/GenBank/DDBJ databases">
        <authorList>
            <consortium name="Genoscope - CEA"/>
            <person name="William W."/>
        </authorList>
    </citation>
    <scope>NUCLEOTIDE SEQUENCE [LARGE SCALE GENOMIC DNA]</scope>
</reference>
<evidence type="ECO:0000256" key="1">
    <source>
        <dbReference type="SAM" id="MobiDB-lite"/>
    </source>
</evidence>
<feature type="compositionally biased region" description="Acidic residues" evidence="1">
    <location>
        <begin position="93"/>
        <end position="102"/>
    </location>
</feature>
<sequence>MKKNTGGGTRTVHIPRNASLEECQTIAEGLFFPEGKSPVGELEKMITAMGNFSGDCIVLMREDGKPFQFSPEWYKEMTGLTVPRLYLLTKNEDDADGDEDESFPSASGYHDPSFGTKRASSPSFPKEDGLIGTSSERQQFFDDLDQELRASLAADKAKVKSTDKQQLISEPTNDETDSLERLHQVHEQRSPPEPNSSKPKVKVSVRHCTLGVVSRVFDPEGSMQGVYDWIGSLSKTPEHFLLVTEHDLAATTTLYPREKVVKVKDTVINIPEMTEPVTLSKDEEDVYFQDGWGLEHGYDETIWVENEFCSPQSPRQQGLPVIATRSTKEIDPVNINPPVHLLADEDNLKSDNKLSLEEKVQLQESKLQPAKIVIIDRHDAVDELLALYSDKDILDCKLSVSFTDENALGDGVLREVYSVFWDSFVARFCEGSRQFAVIPNPSLSDENYEALGRIITHQLVLTGTFPIQLAELQVLHALFGQVSDDHLVNSFLQILPERERQILPKAMDGKVPFPTNEIVDILSEFNASSVPSRSNLQKILKQVSLSE</sequence>
<proteinExistence type="predicted"/>
<name>A0ABN8QBA0_9CNID</name>
<keyword evidence="3" id="KW-1185">Reference proteome</keyword>
<comment type="caution">
    <text evidence="2">The sequence shown here is derived from an EMBL/GenBank/DDBJ whole genome shotgun (WGS) entry which is preliminary data.</text>
</comment>
<accession>A0ABN8QBA0</accession>
<evidence type="ECO:0000313" key="3">
    <source>
        <dbReference type="Proteomes" id="UP001159405"/>
    </source>
</evidence>
<protein>
    <submittedName>
        <fullName evidence="2">Uncharacterized protein</fullName>
    </submittedName>
</protein>